<organism evidence="1 2">
    <name type="scientific">Populus alba</name>
    <name type="common">White poplar</name>
    <dbReference type="NCBI Taxonomy" id="43335"/>
    <lineage>
        <taxon>Eukaryota</taxon>
        <taxon>Viridiplantae</taxon>
        <taxon>Streptophyta</taxon>
        <taxon>Embryophyta</taxon>
        <taxon>Tracheophyta</taxon>
        <taxon>Spermatophyta</taxon>
        <taxon>Magnoliopsida</taxon>
        <taxon>eudicotyledons</taxon>
        <taxon>Gunneridae</taxon>
        <taxon>Pentapetalae</taxon>
        <taxon>rosids</taxon>
        <taxon>fabids</taxon>
        <taxon>Malpighiales</taxon>
        <taxon>Salicaceae</taxon>
        <taxon>Saliceae</taxon>
        <taxon>Populus</taxon>
    </lineage>
</organism>
<dbReference type="Proteomes" id="UP000309997">
    <property type="component" value="Unassembled WGS sequence"/>
</dbReference>
<name>A0ACC4AG67_POPAL</name>
<dbReference type="EMBL" id="RCHU02000019">
    <property type="protein sequence ID" value="KAL3565183.1"/>
    <property type="molecule type" value="Genomic_DNA"/>
</dbReference>
<keyword evidence="2" id="KW-1185">Reference proteome</keyword>
<evidence type="ECO:0000313" key="1">
    <source>
        <dbReference type="EMBL" id="KAL3565183.1"/>
    </source>
</evidence>
<accession>A0ACC4AG67</accession>
<comment type="caution">
    <text evidence="1">The sequence shown here is derived from an EMBL/GenBank/DDBJ whole genome shotgun (WGS) entry which is preliminary data.</text>
</comment>
<reference evidence="1 2" key="1">
    <citation type="journal article" date="2024" name="Plant Biotechnol. J.">
        <title>Genome and CRISPR/Cas9 system of a widespread forest tree (Populus alba) in the world.</title>
        <authorList>
            <person name="Liu Y.J."/>
            <person name="Jiang P.F."/>
            <person name="Han X.M."/>
            <person name="Li X.Y."/>
            <person name="Wang H.M."/>
            <person name="Wang Y.J."/>
            <person name="Wang X.X."/>
            <person name="Zeng Q.Y."/>
        </authorList>
    </citation>
    <scope>NUCLEOTIDE SEQUENCE [LARGE SCALE GENOMIC DNA]</scope>
    <source>
        <strain evidence="2">cv. PAL-ZL1</strain>
    </source>
</reference>
<gene>
    <name evidence="1" type="ORF">D5086_033229</name>
</gene>
<protein>
    <submittedName>
        <fullName evidence="1">Uncharacterized protein</fullName>
    </submittedName>
</protein>
<proteinExistence type="predicted"/>
<evidence type="ECO:0000313" key="2">
    <source>
        <dbReference type="Proteomes" id="UP000309997"/>
    </source>
</evidence>
<sequence length="274" mass="31993">MSTTRAKVAWDQMAQSGLLGSDPISCEMKHIIGDGMTTSLWFDNWHPYSPLADTYGERFIYDSGMEHNARVNLLINNLEWRIPITHAIGWHPIIEAISSTSTPKGQKDEIVWLDSPNQSFSVKVAWEQLRIHHQMVDWHDIVWFKNVVPRHAFLLWVAIQRKLSRQDRLHRFGIHGPNRCSLYLRNKEDHNHLFFECSFTKALWWNVCDRYDIPRMTKSLDEWIRLATVSWHGKVSSTFLVNWVSQLQCIVSGKNVNYPNVTVSILNYYCPTSP</sequence>